<dbReference type="SMART" id="SM00194">
    <property type="entry name" value="PTPc"/>
    <property type="match status" value="1"/>
</dbReference>
<dbReference type="InterPro" id="IPR000387">
    <property type="entry name" value="Tyr_Pase_dom"/>
</dbReference>
<dbReference type="PRINTS" id="PR00700">
    <property type="entry name" value="PRTYPHPHTASE"/>
</dbReference>
<feature type="compositionally biased region" description="Basic and acidic residues" evidence="1">
    <location>
        <begin position="11"/>
        <end position="29"/>
    </location>
</feature>
<comment type="caution">
    <text evidence="4">The sequence shown here is derived from an EMBL/GenBank/DDBJ whole genome shotgun (WGS) entry which is preliminary data.</text>
</comment>
<protein>
    <submittedName>
        <fullName evidence="4">Tyrosine-protein phosphatase</fullName>
    </submittedName>
</protein>
<evidence type="ECO:0000313" key="4">
    <source>
        <dbReference type="EMBL" id="KAK5966733.1"/>
    </source>
</evidence>
<evidence type="ECO:0000259" key="2">
    <source>
        <dbReference type="PROSITE" id="PS50055"/>
    </source>
</evidence>
<dbReference type="PROSITE" id="PS50056">
    <property type="entry name" value="TYR_PHOSPHATASE_2"/>
    <property type="match status" value="1"/>
</dbReference>
<dbReference type="Pfam" id="PF00102">
    <property type="entry name" value="Y_phosphatase"/>
    <property type="match status" value="1"/>
</dbReference>
<gene>
    <name evidence="4" type="ORF">GCK32_000472</name>
</gene>
<feature type="domain" description="Tyrosine specific protein phosphatases" evidence="3">
    <location>
        <begin position="371"/>
        <end position="444"/>
    </location>
</feature>
<dbReference type="Gene3D" id="3.90.190.10">
    <property type="entry name" value="Protein tyrosine phosphatase superfamily"/>
    <property type="match status" value="1"/>
</dbReference>
<evidence type="ECO:0000313" key="5">
    <source>
        <dbReference type="Proteomes" id="UP001331761"/>
    </source>
</evidence>
<dbReference type="Proteomes" id="UP001331761">
    <property type="component" value="Unassembled WGS sequence"/>
</dbReference>
<sequence length="474" mass="54572">MKGGDQGADTPSERQKKEKKGDKGVEYSERRRKQKEPREDAKEASERRKKKKDDTGADASERRRMKKDDLERGADASERRKKQKEDKEKDKGDVSERRKKQKDKDKGDTSERRKKEKRSSELLPGETRNKLTSPENSERRKKKSGTLRQRVKKFVDNLKTQERKEEGSGTKEKVIDKLAPTDEQKAAFEAFAKVVFEIGVEGLIGEYATLKPYLASTYSREIFDQNPTKNRYKDVICNDFTRVVIKDGKGSDYIHANYVRGNYLVNTFICTQGPILTTITDFWRMVLCERVSHIIMLCDTIEQGKMKCEQYWPNEQAEKMEIGDFVLTTVKVTSSDIHVIRSTIEIVVAGGQRHKVKHHRWRTWPDKTVPKSLLAVFRILQSVRNSSNPIVVHCSAGIGRTGSMVAIEMCLQTLLAGQKLNLLDVCRKLRDQRMHSVQVEVQYVYIAEAICEYGRAMGYWNHPELLSVSSERVF</sequence>
<dbReference type="PROSITE" id="PS00383">
    <property type="entry name" value="TYR_PHOSPHATASE_1"/>
    <property type="match status" value="1"/>
</dbReference>
<dbReference type="SUPFAM" id="SSF52799">
    <property type="entry name" value="(Phosphotyrosine protein) phosphatases II"/>
    <property type="match status" value="1"/>
</dbReference>
<dbReference type="GO" id="GO:0004725">
    <property type="term" value="F:protein tyrosine phosphatase activity"/>
    <property type="evidence" value="ECO:0007669"/>
    <property type="project" value="InterPro"/>
</dbReference>
<keyword evidence="5" id="KW-1185">Reference proteome</keyword>
<dbReference type="PROSITE" id="PS50055">
    <property type="entry name" value="TYR_PHOSPHATASE_PTP"/>
    <property type="match status" value="1"/>
</dbReference>
<name>A0AAN8F817_TRICO</name>
<dbReference type="SMART" id="SM00404">
    <property type="entry name" value="PTPc_motif"/>
    <property type="match status" value="1"/>
</dbReference>
<evidence type="ECO:0000259" key="3">
    <source>
        <dbReference type="PROSITE" id="PS50056"/>
    </source>
</evidence>
<evidence type="ECO:0000256" key="1">
    <source>
        <dbReference type="SAM" id="MobiDB-lite"/>
    </source>
</evidence>
<organism evidence="4 5">
    <name type="scientific">Trichostrongylus colubriformis</name>
    <name type="common">Black scour worm</name>
    <dbReference type="NCBI Taxonomy" id="6319"/>
    <lineage>
        <taxon>Eukaryota</taxon>
        <taxon>Metazoa</taxon>
        <taxon>Ecdysozoa</taxon>
        <taxon>Nematoda</taxon>
        <taxon>Chromadorea</taxon>
        <taxon>Rhabditida</taxon>
        <taxon>Rhabditina</taxon>
        <taxon>Rhabditomorpha</taxon>
        <taxon>Strongyloidea</taxon>
        <taxon>Trichostrongylidae</taxon>
        <taxon>Trichostrongylus</taxon>
    </lineage>
</organism>
<feature type="region of interest" description="Disordered" evidence="1">
    <location>
        <begin position="1"/>
        <end position="173"/>
    </location>
</feature>
<dbReference type="AlphaFoldDB" id="A0AAN8F817"/>
<dbReference type="InterPro" id="IPR016130">
    <property type="entry name" value="Tyr_Pase_AS"/>
</dbReference>
<dbReference type="CDD" id="cd00047">
    <property type="entry name" value="PTPc"/>
    <property type="match status" value="1"/>
</dbReference>
<dbReference type="EMBL" id="WIXE01023159">
    <property type="protein sequence ID" value="KAK5966733.1"/>
    <property type="molecule type" value="Genomic_DNA"/>
</dbReference>
<dbReference type="InterPro" id="IPR000242">
    <property type="entry name" value="PTP_cat"/>
</dbReference>
<proteinExistence type="predicted"/>
<accession>A0AAN8F817</accession>
<feature type="compositionally biased region" description="Basic and acidic residues" evidence="1">
    <location>
        <begin position="153"/>
        <end position="173"/>
    </location>
</feature>
<reference evidence="4 5" key="1">
    <citation type="submission" date="2019-10" db="EMBL/GenBank/DDBJ databases">
        <title>Assembly and Annotation for the nematode Trichostrongylus colubriformis.</title>
        <authorList>
            <person name="Martin J."/>
        </authorList>
    </citation>
    <scope>NUCLEOTIDE SEQUENCE [LARGE SCALE GENOMIC DNA]</scope>
    <source>
        <strain evidence="4">G859</strain>
        <tissue evidence="4">Whole worm</tissue>
    </source>
</reference>
<dbReference type="InterPro" id="IPR003595">
    <property type="entry name" value="Tyr_Pase_cat"/>
</dbReference>
<feature type="compositionally biased region" description="Basic residues" evidence="1">
    <location>
        <begin position="139"/>
        <end position="152"/>
    </location>
</feature>
<feature type="compositionally biased region" description="Basic and acidic residues" evidence="1">
    <location>
        <begin position="36"/>
        <end position="113"/>
    </location>
</feature>
<dbReference type="InterPro" id="IPR052782">
    <property type="entry name" value="Oocyte-zygote_transition_reg"/>
</dbReference>
<dbReference type="PANTHER" id="PTHR46163:SF5">
    <property type="entry name" value="TYROSINE-PROTEIN PHOSPHATASE"/>
    <property type="match status" value="1"/>
</dbReference>
<dbReference type="InterPro" id="IPR029021">
    <property type="entry name" value="Prot-tyrosine_phosphatase-like"/>
</dbReference>
<feature type="domain" description="Tyrosine-protein phosphatase" evidence="2">
    <location>
        <begin position="203"/>
        <end position="453"/>
    </location>
</feature>
<dbReference type="PANTHER" id="PTHR46163">
    <property type="entry name" value="TYROSINE-PROTEIN PHOSPHATASE-RELATED"/>
    <property type="match status" value="1"/>
</dbReference>